<dbReference type="InterPro" id="IPR017972">
    <property type="entry name" value="Cyt_P450_CS"/>
</dbReference>
<dbReference type="GO" id="GO:0004497">
    <property type="term" value="F:monooxygenase activity"/>
    <property type="evidence" value="ECO:0007669"/>
    <property type="project" value="UniProtKB-KW"/>
</dbReference>
<dbReference type="GO" id="GO:0016020">
    <property type="term" value="C:membrane"/>
    <property type="evidence" value="ECO:0007669"/>
    <property type="project" value="UniProtKB-SubCell"/>
</dbReference>
<evidence type="ECO:0000256" key="5">
    <source>
        <dbReference type="ARBA" id="ARBA00022692"/>
    </source>
</evidence>
<gene>
    <name evidence="16" type="primary">LOC116189773</name>
</gene>
<evidence type="ECO:0000256" key="12">
    <source>
        <dbReference type="PIRSR" id="PIRSR602401-1"/>
    </source>
</evidence>
<dbReference type="GeneID" id="116189773"/>
<comment type="subcellular location">
    <subcellularLocation>
        <location evidence="2">Membrane</location>
        <topology evidence="2">Single-pass membrane protein</topology>
    </subcellularLocation>
</comment>
<dbReference type="InterPro" id="IPR036396">
    <property type="entry name" value="Cyt_P450_sf"/>
</dbReference>
<keyword evidence="4 12" id="KW-0349">Heme</keyword>
<dbReference type="PANTHER" id="PTHR24286:SF320">
    <property type="entry name" value="CYTOCHROME P450"/>
    <property type="match status" value="1"/>
</dbReference>
<evidence type="ECO:0000256" key="7">
    <source>
        <dbReference type="ARBA" id="ARBA00022989"/>
    </source>
</evidence>
<evidence type="ECO:0000256" key="10">
    <source>
        <dbReference type="ARBA" id="ARBA00023033"/>
    </source>
</evidence>
<evidence type="ECO:0000313" key="15">
    <source>
        <dbReference type="Proteomes" id="UP000515151"/>
    </source>
</evidence>
<dbReference type="RefSeq" id="XP_031375358.1">
    <property type="nucleotide sequence ID" value="XM_031519498.1"/>
</dbReference>
<dbReference type="GO" id="GO:0016705">
    <property type="term" value="F:oxidoreductase activity, acting on paired donors, with incorporation or reduction of molecular oxygen"/>
    <property type="evidence" value="ECO:0007669"/>
    <property type="project" value="InterPro"/>
</dbReference>
<comment type="similarity">
    <text evidence="3 13">Belongs to the cytochrome P450 family.</text>
</comment>
<evidence type="ECO:0000256" key="11">
    <source>
        <dbReference type="ARBA" id="ARBA00023136"/>
    </source>
</evidence>
<organism evidence="15 16">
    <name type="scientific">Punica granatum</name>
    <name type="common">Pomegranate</name>
    <dbReference type="NCBI Taxonomy" id="22663"/>
    <lineage>
        <taxon>Eukaryota</taxon>
        <taxon>Viridiplantae</taxon>
        <taxon>Streptophyta</taxon>
        <taxon>Embryophyta</taxon>
        <taxon>Tracheophyta</taxon>
        <taxon>Spermatophyta</taxon>
        <taxon>Magnoliopsida</taxon>
        <taxon>eudicotyledons</taxon>
        <taxon>Gunneridae</taxon>
        <taxon>Pentapetalae</taxon>
        <taxon>rosids</taxon>
        <taxon>malvids</taxon>
        <taxon>Myrtales</taxon>
        <taxon>Lythraceae</taxon>
        <taxon>Punica</taxon>
    </lineage>
</organism>
<dbReference type="AlphaFoldDB" id="A0A6P8C1W4"/>
<dbReference type="GO" id="GO:0016125">
    <property type="term" value="P:sterol metabolic process"/>
    <property type="evidence" value="ECO:0007669"/>
    <property type="project" value="TreeGrafter"/>
</dbReference>
<proteinExistence type="inferred from homology"/>
<dbReference type="GO" id="GO:0010268">
    <property type="term" value="P:brassinosteroid homeostasis"/>
    <property type="evidence" value="ECO:0007669"/>
    <property type="project" value="TreeGrafter"/>
</dbReference>
<dbReference type="PANTHER" id="PTHR24286">
    <property type="entry name" value="CYTOCHROME P450 26"/>
    <property type="match status" value="1"/>
</dbReference>
<keyword evidence="15" id="KW-1185">Reference proteome</keyword>
<dbReference type="Pfam" id="PF00067">
    <property type="entry name" value="p450"/>
    <property type="match status" value="1"/>
</dbReference>
<evidence type="ECO:0000313" key="16">
    <source>
        <dbReference type="RefSeq" id="XP_031375358.1"/>
    </source>
</evidence>
<evidence type="ECO:0000256" key="9">
    <source>
        <dbReference type="ARBA" id="ARBA00023004"/>
    </source>
</evidence>
<keyword evidence="10 13" id="KW-0503">Monooxygenase</keyword>
<evidence type="ECO:0000256" key="3">
    <source>
        <dbReference type="ARBA" id="ARBA00010617"/>
    </source>
</evidence>
<keyword evidence="7 14" id="KW-1133">Transmembrane helix</keyword>
<accession>A0A6P8C1W4</accession>
<dbReference type="Proteomes" id="UP000515151">
    <property type="component" value="Unplaced"/>
</dbReference>
<evidence type="ECO:0000256" key="2">
    <source>
        <dbReference type="ARBA" id="ARBA00004167"/>
    </source>
</evidence>
<keyword evidence="9 12" id="KW-0408">Iron</keyword>
<dbReference type="GO" id="GO:0005506">
    <property type="term" value="F:iron ion binding"/>
    <property type="evidence" value="ECO:0007669"/>
    <property type="project" value="InterPro"/>
</dbReference>
<feature type="binding site" description="axial binding residue" evidence="12">
    <location>
        <position position="443"/>
    </location>
    <ligand>
        <name>heme</name>
        <dbReference type="ChEBI" id="CHEBI:30413"/>
    </ligand>
    <ligandPart>
        <name>Fe</name>
        <dbReference type="ChEBI" id="CHEBI:18248"/>
    </ligandPart>
</feature>
<evidence type="ECO:0000256" key="6">
    <source>
        <dbReference type="ARBA" id="ARBA00022723"/>
    </source>
</evidence>
<keyword evidence="6 12" id="KW-0479">Metal-binding</keyword>
<dbReference type="CDD" id="cd11043">
    <property type="entry name" value="CYP90-like"/>
    <property type="match status" value="1"/>
</dbReference>
<feature type="transmembrane region" description="Helical" evidence="14">
    <location>
        <begin position="292"/>
        <end position="319"/>
    </location>
</feature>
<dbReference type="InterPro" id="IPR002401">
    <property type="entry name" value="Cyt_P450_E_grp-I"/>
</dbReference>
<reference evidence="15" key="1">
    <citation type="journal article" date="2020" name="Plant Biotechnol. J.">
        <title>The pomegranate (Punica granatum L.) draft genome dissects genetic divergence between soft- and hard-seeded cultivars.</title>
        <authorList>
            <person name="Luo X."/>
            <person name="Li H."/>
            <person name="Wu Z."/>
            <person name="Yao W."/>
            <person name="Zhao P."/>
            <person name="Cao D."/>
            <person name="Yu H."/>
            <person name="Li K."/>
            <person name="Poudel K."/>
            <person name="Zhao D."/>
            <person name="Zhang F."/>
            <person name="Xia X."/>
            <person name="Chen L."/>
            <person name="Wang Q."/>
            <person name="Jing D."/>
            <person name="Cao S."/>
        </authorList>
    </citation>
    <scope>NUCLEOTIDE SEQUENCE [LARGE SCALE GENOMIC DNA]</scope>
    <source>
        <strain evidence="15">cv. Tunisia</strain>
    </source>
</reference>
<dbReference type="PRINTS" id="PR00463">
    <property type="entry name" value="EP450I"/>
</dbReference>
<dbReference type="InterPro" id="IPR001128">
    <property type="entry name" value="Cyt_P450"/>
</dbReference>
<dbReference type="GO" id="GO:0016132">
    <property type="term" value="P:brassinosteroid biosynthetic process"/>
    <property type="evidence" value="ECO:0007669"/>
    <property type="project" value="TreeGrafter"/>
</dbReference>
<dbReference type="FunFam" id="1.10.630.10:FF:000020">
    <property type="entry name" value="Cytochrome P450 family protein"/>
    <property type="match status" value="1"/>
</dbReference>
<dbReference type="GO" id="GO:0020037">
    <property type="term" value="F:heme binding"/>
    <property type="evidence" value="ECO:0007669"/>
    <property type="project" value="InterPro"/>
</dbReference>
<evidence type="ECO:0000256" key="13">
    <source>
        <dbReference type="RuleBase" id="RU000461"/>
    </source>
</evidence>
<evidence type="ECO:0000256" key="14">
    <source>
        <dbReference type="SAM" id="Phobius"/>
    </source>
</evidence>
<dbReference type="OrthoDB" id="1372046at2759"/>
<evidence type="ECO:0000256" key="8">
    <source>
        <dbReference type="ARBA" id="ARBA00023002"/>
    </source>
</evidence>
<sequence length="616" mass="70469">MGPLGILMYVMALLVMGLIHYRVYRWRNPKCNGRLPPGSMGLPLIGETIQFLIPSKSIDIPPFIKTRIMKYGPIFKTSLAGLPVVVSSDPEFNYYILQQEGKLVEFWYLDSFAKLIDLRGLGRDGESTPLTSIGHIHKYMRNMVLSQIGAEALRKRILPDMEETCQKALVDWSTQESLDVKKATSSVIFDFTAKLLYGFEPEKNMSERFSYIFQGLLSFPLNIPGTVFHKCLKIYLAYDELTQIFIQNQKMGLKLMKDLMDERRAMPEKHRGDFLDQILDGMKTESFLSDDFSVLAMFAILLASFDIISSSLTLALMFLTEQPMVVKELEKEHEEILRNREQREGGLTWKEYKSMNFTMQVVNESLRMLNVGPGIMRRAIRDIHVNGYTIPEGWTIVIAQSALQLNPETYDDPLSFNPWRWKNLEPTVVAKSFIPFGGGARMCAGADFTKAFIAVFLHHLISKYSWEKVKGGEIIRSPVLGFGDGFYIKIRFIVNGLWAAWSVLSCYENIVTIFVIFDFGAKLLCGFGPEKNTSETFNFLNQDLMYFPLNIPGATFYKCLKIQKMAMKLMKDLIVMDDELYSQRIMRRAIGDIHVNGSTLYINGNISLEMSEMLYM</sequence>
<keyword evidence="11 14" id="KW-0472">Membrane</keyword>
<keyword evidence="5 14" id="KW-0812">Transmembrane</keyword>
<feature type="transmembrane region" description="Helical" evidence="14">
    <location>
        <begin position="6"/>
        <end position="24"/>
    </location>
</feature>
<dbReference type="SUPFAM" id="SSF48264">
    <property type="entry name" value="Cytochrome P450"/>
    <property type="match status" value="1"/>
</dbReference>
<reference evidence="16" key="2">
    <citation type="submission" date="2025-08" db="UniProtKB">
        <authorList>
            <consortium name="RefSeq"/>
        </authorList>
    </citation>
    <scope>IDENTIFICATION</scope>
    <source>
        <tissue evidence="16">Leaf</tissue>
    </source>
</reference>
<dbReference type="PROSITE" id="PS00086">
    <property type="entry name" value="CYTOCHROME_P450"/>
    <property type="match status" value="1"/>
</dbReference>
<name>A0A6P8C1W4_PUNGR</name>
<comment type="cofactor">
    <cofactor evidence="1 12">
        <name>heme</name>
        <dbReference type="ChEBI" id="CHEBI:30413"/>
    </cofactor>
</comment>
<keyword evidence="8 13" id="KW-0560">Oxidoreductase</keyword>
<evidence type="ECO:0000256" key="1">
    <source>
        <dbReference type="ARBA" id="ARBA00001971"/>
    </source>
</evidence>
<dbReference type="Gene3D" id="1.10.630.10">
    <property type="entry name" value="Cytochrome P450"/>
    <property type="match status" value="1"/>
</dbReference>
<evidence type="ECO:0000256" key="4">
    <source>
        <dbReference type="ARBA" id="ARBA00022617"/>
    </source>
</evidence>
<protein>
    <submittedName>
        <fullName evidence="16">Cytochrome P450 87A3-like</fullName>
    </submittedName>
</protein>
<dbReference type="SMR" id="A0A6P8C1W4"/>